<dbReference type="SUPFAM" id="SSF52317">
    <property type="entry name" value="Class I glutamine amidotransferase-like"/>
    <property type="match status" value="1"/>
</dbReference>
<dbReference type="Pfam" id="PF00117">
    <property type="entry name" value="GATase"/>
    <property type="match status" value="1"/>
</dbReference>
<dbReference type="AlphaFoldDB" id="A0A919Y393"/>
<protein>
    <recommendedName>
        <fullName evidence="12">Imidazole glycerol phosphate synthase subunit HisH</fullName>
        <ecNumber evidence="12">4.3.2.10</ecNumber>
    </recommendedName>
    <alternativeName>
        <fullName evidence="12">IGP synthase glutaminase subunit</fullName>
        <ecNumber evidence="12">3.5.1.2</ecNumber>
    </alternativeName>
    <alternativeName>
        <fullName evidence="12">IGP synthase subunit HisH</fullName>
    </alternativeName>
    <alternativeName>
        <fullName evidence="12">ImGP synthase subunit HisH</fullName>
        <shortName evidence="12">IGPS subunit HisH</shortName>
    </alternativeName>
</protein>
<dbReference type="InterPro" id="IPR017926">
    <property type="entry name" value="GATASE"/>
</dbReference>
<keyword evidence="6 12" id="KW-0378">Hydrolase</keyword>
<keyword evidence="16" id="KW-1185">Reference proteome</keyword>
<keyword evidence="9 12" id="KW-0456">Lyase</keyword>
<dbReference type="PIRSF" id="PIRSF000495">
    <property type="entry name" value="Amidotransf_hisH"/>
    <property type="match status" value="1"/>
</dbReference>
<comment type="caution">
    <text evidence="15">The sequence shown here is derived from an EMBL/GenBank/DDBJ whole genome shotgun (WGS) entry which is preliminary data.</text>
</comment>
<feature type="active site" description="Nucleophile" evidence="12 13">
    <location>
        <position position="80"/>
    </location>
</feature>
<dbReference type="Proteomes" id="UP000678895">
    <property type="component" value="Unassembled WGS sequence"/>
</dbReference>
<keyword evidence="4 12" id="KW-0963">Cytoplasm</keyword>
<sequence>MAIAIVDYGMGNLHSVSKAVERLGYEAIVTGDAETILSSDGVLLPGVGAFGDAMMHLRDTGLDVVVRRAAADGLPLLGICLGMQLLFDSSEEHGRHEGLGLLPGRVERFAGDSGLKVPHMGWNRLEFLQQNHPILAGLTEGHVYFVHSYHVLTGRSGDLLAVTDYGHPVTAIVGHDNVYGMQFHPEKSGELGMSLLRNFLELAMRGRE</sequence>
<dbReference type="HAMAP" id="MF_00278">
    <property type="entry name" value="HisH"/>
    <property type="match status" value="1"/>
</dbReference>
<dbReference type="NCBIfam" id="TIGR01855">
    <property type="entry name" value="IMP_synth_hisH"/>
    <property type="match status" value="1"/>
</dbReference>
<comment type="function">
    <text evidence="12">IGPS catalyzes the conversion of PRFAR and glutamine to IGP, AICAR and glutamate. The HisH subunit catalyzes the hydrolysis of glutamine to glutamate and ammonia as part of the synthesis of IGP and AICAR. The resulting ammonia molecule is channeled to the active site of HisF.</text>
</comment>
<evidence type="ECO:0000256" key="5">
    <source>
        <dbReference type="ARBA" id="ARBA00022605"/>
    </source>
</evidence>
<evidence type="ECO:0000256" key="13">
    <source>
        <dbReference type="PIRSR" id="PIRSR000495-1"/>
    </source>
</evidence>
<dbReference type="FunFam" id="3.40.50.880:FF:000009">
    <property type="entry name" value="Imidazole glycerol phosphate synthase subunit HisH"/>
    <property type="match status" value="1"/>
</dbReference>
<dbReference type="EC" id="4.3.2.10" evidence="12"/>
<evidence type="ECO:0000259" key="14">
    <source>
        <dbReference type="Pfam" id="PF00117"/>
    </source>
</evidence>
<dbReference type="GO" id="GO:0004359">
    <property type="term" value="F:glutaminase activity"/>
    <property type="evidence" value="ECO:0007669"/>
    <property type="project" value="UniProtKB-EC"/>
</dbReference>
<dbReference type="EMBL" id="BORS01000003">
    <property type="protein sequence ID" value="GIO41523.1"/>
    <property type="molecule type" value="Genomic_DNA"/>
</dbReference>
<evidence type="ECO:0000313" key="16">
    <source>
        <dbReference type="Proteomes" id="UP000678895"/>
    </source>
</evidence>
<proteinExistence type="inferred from homology"/>
<dbReference type="PANTHER" id="PTHR42701:SF1">
    <property type="entry name" value="IMIDAZOLE GLYCEROL PHOSPHATE SYNTHASE SUBUNIT HISH"/>
    <property type="match status" value="1"/>
</dbReference>
<comment type="catalytic activity">
    <reaction evidence="11 12">
        <text>L-glutamine + H2O = L-glutamate + NH4(+)</text>
        <dbReference type="Rhea" id="RHEA:15889"/>
        <dbReference type="ChEBI" id="CHEBI:15377"/>
        <dbReference type="ChEBI" id="CHEBI:28938"/>
        <dbReference type="ChEBI" id="CHEBI:29985"/>
        <dbReference type="ChEBI" id="CHEBI:58359"/>
        <dbReference type="EC" id="3.5.1.2"/>
    </reaction>
</comment>
<comment type="catalytic activity">
    <reaction evidence="10 12">
        <text>5-[(5-phospho-1-deoxy-D-ribulos-1-ylimino)methylamino]-1-(5-phospho-beta-D-ribosyl)imidazole-4-carboxamide + L-glutamine = D-erythro-1-(imidazol-4-yl)glycerol 3-phosphate + 5-amino-1-(5-phospho-beta-D-ribosyl)imidazole-4-carboxamide + L-glutamate + H(+)</text>
        <dbReference type="Rhea" id="RHEA:24793"/>
        <dbReference type="ChEBI" id="CHEBI:15378"/>
        <dbReference type="ChEBI" id="CHEBI:29985"/>
        <dbReference type="ChEBI" id="CHEBI:58278"/>
        <dbReference type="ChEBI" id="CHEBI:58359"/>
        <dbReference type="ChEBI" id="CHEBI:58475"/>
        <dbReference type="ChEBI" id="CHEBI:58525"/>
        <dbReference type="EC" id="4.3.2.10"/>
    </reaction>
</comment>
<feature type="active site" evidence="12 13">
    <location>
        <position position="184"/>
    </location>
</feature>
<evidence type="ECO:0000256" key="4">
    <source>
        <dbReference type="ARBA" id="ARBA00022490"/>
    </source>
</evidence>
<keyword evidence="8 12" id="KW-0368">Histidine biosynthesis</keyword>
<dbReference type="InterPro" id="IPR029062">
    <property type="entry name" value="Class_I_gatase-like"/>
</dbReference>
<keyword evidence="5 12" id="KW-0028">Amino-acid biosynthesis</keyword>
<dbReference type="InterPro" id="IPR010139">
    <property type="entry name" value="Imidazole-glycPsynth_HisH"/>
</dbReference>
<name>A0A919Y393_9BACL</name>
<evidence type="ECO:0000256" key="6">
    <source>
        <dbReference type="ARBA" id="ARBA00022801"/>
    </source>
</evidence>
<dbReference type="GO" id="GO:0016829">
    <property type="term" value="F:lyase activity"/>
    <property type="evidence" value="ECO:0007669"/>
    <property type="project" value="UniProtKB-KW"/>
</dbReference>
<evidence type="ECO:0000256" key="3">
    <source>
        <dbReference type="ARBA" id="ARBA00011152"/>
    </source>
</evidence>
<evidence type="ECO:0000256" key="11">
    <source>
        <dbReference type="ARBA" id="ARBA00049534"/>
    </source>
</evidence>
<feature type="domain" description="Glutamine amidotransferase" evidence="14">
    <location>
        <begin position="5"/>
        <end position="200"/>
    </location>
</feature>
<keyword evidence="7 12" id="KW-0315">Glutamine amidotransferase</keyword>
<evidence type="ECO:0000256" key="8">
    <source>
        <dbReference type="ARBA" id="ARBA00023102"/>
    </source>
</evidence>
<feature type="active site" evidence="12 13">
    <location>
        <position position="186"/>
    </location>
</feature>
<dbReference type="CDD" id="cd01748">
    <property type="entry name" value="GATase1_IGP_Synthase"/>
    <property type="match status" value="1"/>
</dbReference>
<dbReference type="GO" id="GO:0005737">
    <property type="term" value="C:cytoplasm"/>
    <property type="evidence" value="ECO:0007669"/>
    <property type="project" value="UniProtKB-SubCell"/>
</dbReference>
<organism evidence="15 16">
    <name type="scientific">Paenibacillus apis</name>
    <dbReference type="NCBI Taxonomy" id="1792174"/>
    <lineage>
        <taxon>Bacteria</taxon>
        <taxon>Bacillati</taxon>
        <taxon>Bacillota</taxon>
        <taxon>Bacilli</taxon>
        <taxon>Bacillales</taxon>
        <taxon>Paenibacillaceae</taxon>
        <taxon>Paenibacillus</taxon>
    </lineage>
</organism>
<dbReference type="PROSITE" id="PS51274">
    <property type="entry name" value="GATASE_COBBQ"/>
    <property type="match status" value="1"/>
</dbReference>
<dbReference type="PANTHER" id="PTHR42701">
    <property type="entry name" value="IMIDAZOLE GLYCEROL PHOSPHATE SYNTHASE SUBUNIT HISH"/>
    <property type="match status" value="1"/>
</dbReference>
<dbReference type="EC" id="3.5.1.2" evidence="12"/>
<evidence type="ECO:0000313" key="15">
    <source>
        <dbReference type="EMBL" id="GIO41523.1"/>
    </source>
</evidence>
<dbReference type="GO" id="GO:0000107">
    <property type="term" value="F:imidazoleglycerol-phosphate synthase activity"/>
    <property type="evidence" value="ECO:0007669"/>
    <property type="project" value="UniProtKB-UniRule"/>
</dbReference>
<comment type="pathway">
    <text evidence="2 12">Amino-acid biosynthesis; L-histidine biosynthesis; L-histidine from 5-phospho-alpha-D-ribose 1-diphosphate: step 5/9.</text>
</comment>
<evidence type="ECO:0000256" key="9">
    <source>
        <dbReference type="ARBA" id="ARBA00023239"/>
    </source>
</evidence>
<accession>A0A919Y393</accession>
<dbReference type="PROSITE" id="PS51273">
    <property type="entry name" value="GATASE_TYPE_1"/>
    <property type="match status" value="1"/>
</dbReference>
<dbReference type="GO" id="GO:0000105">
    <property type="term" value="P:L-histidine biosynthetic process"/>
    <property type="evidence" value="ECO:0007669"/>
    <property type="project" value="UniProtKB-UniRule"/>
</dbReference>
<evidence type="ECO:0000256" key="12">
    <source>
        <dbReference type="HAMAP-Rule" id="MF_00278"/>
    </source>
</evidence>
<evidence type="ECO:0000256" key="10">
    <source>
        <dbReference type="ARBA" id="ARBA00047838"/>
    </source>
</evidence>
<evidence type="ECO:0000256" key="1">
    <source>
        <dbReference type="ARBA" id="ARBA00004496"/>
    </source>
</evidence>
<reference evidence="15" key="1">
    <citation type="submission" date="2021-03" db="EMBL/GenBank/DDBJ databases">
        <title>Antimicrobial resistance genes in bacteria isolated from Japanese honey, and their potential for conferring macrolide and lincosamide resistance in the American foulbrood pathogen Paenibacillus larvae.</title>
        <authorList>
            <person name="Okamoto M."/>
            <person name="Kumagai M."/>
            <person name="Kanamori H."/>
            <person name="Takamatsu D."/>
        </authorList>
    </citation>
    <scope>NUCLEOTIDE SEQUENCE</scope>
    <source>
        <strain evidence="15">J41TS4</strain>
    </source>
</reference>
<comment type="subcellular location">
    <subcellularLocation>
        <location evidence="1 12">Cytoplasm</location>
    </subcellularLocation>
</comment>
<evidence type="ECO:0000256" key="7">
    <source>
        <dbReference type="ARBA" id="ARBA00022962"/>
    </source>
</evidence>
<dbReference type="RefSeq" id="WP_301625748.1">
    <property type="nucleotide sequence ID" value="NZ_BORS01000003.1"/>
</dbReference>
<gene>
    <name evidence="12 15" type="primary">hisH</name>
    <name evidence="15" type="ORF">J41TS4_12810</name>
</gene>
<dbReference type="Gene3D" id="3.40.50.880">
    <property type="match status" value="1"/>
</dbReference>
<evidence type="ECO:0000256" key="2">
    <source>
        <dbReference type="ARBA" id="ARBA00005091"/>
    </source>
</evidence>
<comment type="subunit">
    <text evidence="3 12">Heterodimer of HisH and HisF.</text>
</comment>